<sequence>MVMGLEKKRKIGRKIEYRGRNEGTFREQRFKRTPAPLKAFTPPTLMAEEKGYGDGPESNLLRSHNQQKCDAHR</sequence>
<protein>
    <submittedName>
        <fullName evidence="2">(rape) hypothetical protein</fullName>
    </submittedName>
</protein>
<dbReference type="AlphaFoldDB" id="A0A816Z2M9"/>
<feature type="compositionally biased region" description="Basic and acidic residues" evidence="1">
    <location>
        <begin position="19"/>
        <end position="30"/>
    </location>
</feature>
<proteinExistence type="predicted"/>
<reference evidence="2" key="1">
    <citation type="submission" date="2021-01" db="EMBL/GenBank/DDBJ databases">
        <authorList>
            <consortium name="Genoscope - CEA"/>
            <person name="William W."/>
        </authorList>
    </citation>
    <scope>NUCLEOTIDE SEQUENCE</scope>
</reference>
<name>A0A816Z2M9_BRANA</name>
<organism evidence="2">
    <name type="scientific">Brassica napus</name>
    <name type="common">Rape</name>
    <dbReference type="NCBI Taxonomy" id="3708"/>
    <lineage>
        <taxon>Eukaryota</taxon>
        <taxon>Viridiplantae</taxon>
        <taxon>Streptophyta</taxon>
        <taxon>Embryophyta</taxon>
        <taxon>Tracheophyta</taxon>
        <taxon>Spermatophyta</taxon>
        <taxon>Magnoliopsida</taxon>
        <taxon>eudicotyledons</taxon>
        <taxon>Gunneridae</taxon>
        <taxon>Pentapetalae</taxon>
        <taxon>rosids</taxon>
        <taxon>malvids</taxon>
        <taxon>Brassicales</taxon>
        <taxon>Brassicaceae</taxon>
        <taxon>Brassiceae</taxon>
        <taxon>Brassica</taxon>
    </lineage>
</organism>
<gene>
    <name evidence="2" type="ORF">DARMORV10_A07P34960.1</name>
</gene>
<accession>A0A816Z2M9</accession>
<dbReference type="Proteomes" id="UP001295469">
    <property type="component" value="Chromosome A07"/>
</dbReference>
<feature type="region of interest" description="Disordered" evidence="1">
    <location>
        <begin position="19"/>
        <end position="73"/>
    </location>
</feature>
<evidence type="ECO:0000313" key="2">
    <source>
        <dbReference type="EMBL" id="CAF2191064.1"/>
    </source>
</evidence>
<dbReference type="EMBL" id="HG994361">
    <property type="protein sequence ID" value="CAF2191064.1"/>
    <property type="molecule type" value="Genomic_DNA"/>
</dbReference>
<evidence type="ECO:0000256" key="1">
    <source>
        <dbReference type="SAM" id="MobiDB-lite"/>
    </source>
</evidence>